<dbReference type="SMART" id="SM00958">
    <property type="entry name" value="SecA_PP_bind"/>
    <property type="match status" value="1"/>
</dbReference>
<feature type="binding site" evidence="15">
    <location>
        <position position="569"/>
    </location>
    <ligand>
        <name>ATP</name>
        <dbReference type="ChEBI" id="CHEBI:30616"/>
    </ligand>
</feature>
<feature type="binding site" evidence="15">
    <location>
        <begin position="140"/>
        <end position="144"/>
    </location>
    <ligand>
        <name>ATP</name>
        <dbReference type="ChEBI" id="CHEBI:30616"/>
    </ligand>
</feature>
<keyword evidence="6 15" id="KW-0963">Cytoplasm</keyword>
<dbReference type="Gene3D" id="3.40.50.300">
    <property type="entry name" value="P-loop containing nucleotide triphosphate hydrolases"/>
    <property type="match status" value="2"/>
</dbReference>
<protein>
    <recommendedName>
        <fullName evidence="15 16">Protein translocase subunit SecA</fullName>
        <ecNumber evidence="15">7.4.2.8</ecNumber>
    </recommendedName>
</protein>
<comment type="similarity">
    <text evidence="3 15 16">Belongs to the SecA family.</text>
</comment>
<feature type="coiled-coil region" evidence="17">
    <location>
        <begin position="603"/>
        <end position="630"/>
    </location>
</feature>
<evidence type="ECO:0000256" key="4">
    <source>
        <dbReference type="ARBA" id="ARBA00022448"/>
    </source>
</evidence>
<dbReference type="Pfam" id="PF01043">
    <property type="entry name" value="SecA_PP_bind"/>
    <property type="match status" value="1"/>
</dbReference>
<evidence type="ECO:0000256" key="6">
    <source>
        <dbReference type="ARBA" id="ARBA00022490"/>
    </source>
</evidence>
<comment type="catalytic activity">
    <reaction evidence="15">
        <text>ATP + H2O + cellular proteinSide 1 = ADP + phosphate + cellular proteinSide 2.</text>
        <dbReference type="EC" id="7.4.2.8"/>
    </reaction>
</comment>
<dbReference type="HAMAP" id="MF_01382">
    <property type="entry name" value="SecA"/>
    <property type="match status" value="1"/>
</dbReference>
<dbReference type="SUPFAM" id="SSF81886">
    <property type="entry name" value="Helical scaffold and wing domains of SecA"/>
    <property type="match status" value="1"/>
</dbReference>
<dbReference type="CDD" id="cd18803">
    <property type="entry name" value="SF2_C_secA"/>
    <property type="match status" value="1"/>
</dbReference>
<evidence type="ECO:0000256" key="12">
    <source>
        <dbReference type="ARBA" id="ARBA00022967"/>
    </source>
</evidence>
<evidence type="ECO:0000256" key="3">
    <source>
        <dbReference type="ARBA" id="ARBA00007650"/>
    </source>
</evidence>
<dbReference type="InterPro" id="IPR020937">
    <property type="entry name" value="SecA_CS"/>
</dbReference>
<dbReference type="InterPro" id="IPR036670">
    <property type="entry name" value="SecA_X-link_sf"/>
</dbReference>
<dbReference type="AlphaFoldDB" id="A0A2P5P571"/>
<dbReference type="InterPro" id="IPR036266">
    <property type="entry name" value="SecA_Wing/Scaffold_sf"/>
</dbReference>
<feature type="domain" description="Helicase ATP-binding" evidence="18">
    <location>
        <begin position="124"/>
        <end position="311"/>
    </location>
</feature>
<dbReference type="GO" id="GO:0005829">
    <property type="term" value="C:cytosol"/>
    <property type="evidence" value="ECO:0007669"/>
    <property type="project" value="TreeGrafter"/>
</dbReference>
<dbReference type="Gene3D" id="1.10.3060.10">
    <property type="entry name" value="Helical scaffold and wing domains of SecA"/>
    <property type="match status" value="1"/>
</dbReference>
<keyword evidence="21" id="KW-1185">Reference proteome</keyword>
<dbReference type="CDD" id="cd17928">
    <property type="entry name" value="DEXDc_SecA"/>
    <property type="match status" value="1"/>
</dbReference>
<dbReference type="Gene3D" id="3.90.1440.10">
    <property type="entry name" value="SecA, preprotein cross-linking domain"/>
    <property type="match status" value="1"/>
</dbReference>
<dbReference type="GO" id="GO:0046872">
    <property type="term" value="F:metal ion binding"/>
    <property type="evidence" value="ECO:0007669"/>
    <property type="project" value="UniProtKB-KW"/>
</dbReference>
<dbReference type="InterPro" id="IPR011130">
    <property type="entry name" value="SecA_preprotein_X-link_dom"/>
</dbReference>
<dbReference type="SMART" id="SM00957">
    <property type="entry name" value="SecA_DEAD"/>
    <property type="match status" value="1"/>
</dbReference>
<name>A0A2P5P571_9CHLR</name>
<comment type="function">
    <text evidence="15">Part of the Sec protein translocase complex. Interacts with the SecYEG preprotein conducting channel. Has a central role in coupling the hydrolysis of ATP to the transfer of proteins into and across the cell membrane, serving as an ATP-driven molecular motor driving the stepwise translocation of polypeptide chains across the membrane.</text>
</comment>
<evidence type="ECO:0000256" key="11">
    <source>
        <dbReference type="ARBA" id="ARBA00022927"/>
    </source>
</evidence>
<evidence type="ECO:0000256" key="13">
    <source>
        <dbReference type="ARBA" id="ARBA00023010"/>
    </source>
</evidence>
<dbReference type="NCBIfam" id="TIGR00963">
    <property type="entry name" value="secA"/>
    <property type="match status" value="1"/>
</dbReference>
<keyword evidence="12 15" id="KW-1278">Translocase</keyword>
<evidence type="ECO:0000259" key="18">
    <source>
        <dbReference type="PROSITE" id="PS51192"/>
    </source>
</evidence>
<dbReference type="PROSITE" id="PS51196">
    <property type="entry name" value="SECA_MOTOR_DEAD"/>
    <property type="match status" value="1"/>
</dbReference>
<evidence type="ECO:0000256" key="15">
    <source>
        <dbReference type="HAMAP-Rule" id="MF_01382"/>
    </source>
</evidence>
<evidence type="ECO:0000256" key="14">
    <source>
        <dbReference type="ARBA" id="ARBA00023136"/>
    </source>
</evidence>
<dbReference type="InterPro" id="IPR011115">
    <property type="entry name" value="SecA_DEAD"/>
</dbReference>
<dbReference type="InterPro" id="IPR004027">
    <property type="entry name" value="SEC_C_motif"/>
</dbReference>
<keyword evidence="14 15" id="KW-0472">Membrane</keyword>
<dbReference type="PANTHER" id="PTHR30612:SF0">
    <property type="entry name" value="CHLOROPLAST PROTEIN-TRANSPORTING ATPASE"/>
    <property type="match status" value="1"/>
</dbReference>
<dbReference type="OrthoDB" id="9805579at2"/>
<dbReference type="EC" id="7.4.2.8" evidence="15"/>
<keyword evidence="10 15" id="KW-0067">ATP-binding</keyword>
<dbReference type="Pfam" id="PF02810">
    <property type="entry name" value="SEC-C"/>
    <property type="match status" value="1"/>
</dbReference>
<feature type="binding site" evidence="15">
    <location>
        <position position="122"/>
    </location>
    <ligand>
        <name>ATP</name>
        <dbReference type="ChEBI" id="CHEBI:30616"/>
    </ligand>
</feature>
<evidence type="ECO:0000256" key="7">
    <source>
        <dbReference type="ARBA" id="ARBA00022723"/>
    </source>
</evidence>
<dbReference type="SUPFAM" id="SSF52540">
    <property type="entry name" value="P-loop containing nucleoside triphosphate hydrolases"/>
    <property type="match status" value="2"/>
</dbReference>
<evidence type="ECO:0000256" key="5">
    <source>
        <dbReference type="ARBA" id="ARBA00022475"/>
    </source>
</evidence>
<dbReference type="GO" id="GO:0006605">
    <property type="term" value="P:protein targeting"/>
    <property type="evidence" value="ECO:0007669"/>
    <property type="project" value="UniProtKB-UniRule"/>
</dbReference>
<dbReference type="GO" id="GO:0043952">
    <property type="term" value="P:protein transport by the Sec complex"/>
    <property type="evidence" value="ECO:0007669"/>
    <property type="project" value="TreeGrafter"/>
</dbReference>
<keyword evidence="17" id="KW-0175">Coiled coil</keyword>
<dbReference type="InterPro" id="IPR000185">
    <property type="entry name" value="SecA"/>
</dbReference>
<dbReference type="SUPFAM" id="SSF81767">
    <property type="entry name" value="Pre-protein crosslinking domain of SecA"/>
    <property type="match status" value="1"/>
</dbReference>
<keyword evidence="7" id="KW-0479">Metal-binding</keyword>
<dbReference type="GO" id="GO:0031522">
    <property type="term" value="C:cell envelope Sec protein transport complex"/>
    <property type="evidence" value="ECO:0007669"/>
    <property type="project" value="TreeGrafter"/>
</dbReference>
<dbReference type="InterPro" id="IPR014001">
    <property type="entry name" value="Helicase_ATP-bd"/>
</dbReference>
<evidence type="ECO:0000256" key="8">
    <source>
        <dbReference type="ARBA" id="ARBA00022741"/>
    </source>
</evidence>
<evidence type="ECO:0000256" key="2">
    <source>
        <dbReference type="ARBA" id="ARBA00004170"/>
    </source>
</evidence>
<dbReference type="PANTHER" id="PTHR30612">
    <property type="entry name" value="SECA INNER MEMBRANE COMPONENT OF SEC PROTEIN SECRETION SYSTEM"/>
    <property type="match status" value="1"/>
</dbReference>
<evidence type="ECO:0000259" key="19">
    <source>
        <dbReference type="PROSITE" id="PS51196"/>
    </source>
</evidence>
<dbReference type="InterPro" id="IPR014018">
    <property type="entry name" value="SecA_motor_DEAD"/>
</dbReference>
<dbReference type="FunFam" id="3.40.50.300:FF:000429">
    <property type="entry name" value="Preprotein translocase subunit SecA"/>
    <property type="match status" value="1"/>
</dbReference>
<dbReference type="GO" id="GO:0005886">
    <property type="term" value="C:plasma membrane"/>
    <property type="evidence" value="ECO:0007669"/>
    <property type="project" value="UniProtKB-SubCell"/>
</dbReference>
<feature type="domain" description="SecA family profile" evidence="19">
    <location>
        <begin position="2"/>
        <end position="788"/>
    </location>
</feature>
<evidence type="ECO:0000256" key="9">
    <source>
        <dbReference type="ARBA" id="ARBA00022833"/>
    </source>
</evidence>
<evidence type="ECO:0000256" key="1">
    <source>
        <dbReference type="ARBA" id="ARBA00001947"/>
    </source>
</evidence>
<dbReference type="InterPro" id="IPR027417">
    <property type="entry name" value="P-loop_NTPase"/>
</dbReference>
<gene>
    <name evidence="15 20" type="primary">secA</name>
    <name evidence="20" type="ORF">JP09_008915</name>
</gene>
<evidence type="ECO:0000313" key="20">
    <source>
        <dbReference type="EMBL" id="PPD57441.1"/>
    </source>
</evidence>
<comment type="cofactor">
    <cofactor evidence="1">
        <name>Zn(2+)</name>
        <dbReference type="ChEBI" id="CHEBI:29105"/>
    </cofactor>
</comment>
<dbReference type="Gene3D" id="3.10.450.50">
    <property type="match status" value="1"/>
</dbReference>
<comment type="subcellular location">
    <subcellularLocation>
        <location evidence="15">Cell membrane</location>
        <topology evidence="15">Peripheral membrane protein</topology>
        <orientation evidence="15">Cytoplasmic side</orientation>
    </subcellularLocation>
    <subcellularLocation>
        <location evidence="15">Cytoplasm</location>
    </subcellularLocation>
    <subcellularLocation>
        <location evidence="2">Membrane</location>
        <topology evidence="2">Peripheral membrane protein</topology>
    </subcellularLocation>
    <text evidence="15">Distribution is 50-50.</text>
</comment>
<sequence>MFKWLSKVAGDSNEKEIKRLQPLVARINALEPEYMKLTDEELKGKTAEFKTKVAAEYAELMGDIDNLREQLAVTVSPEDRNKLKDKIITLENSCFDTILHEAFAAVREASRRALGLRHYDVQLIGGSVLHEGHIAEMKTGEGKTLVATLPLYLNSLLGKGAHLITQNDYLARRDAYWMGPVYHALGISVASIYPMQTPDEHQPSRLFDPAYNSGKENDPWKHYRPVPRKEAYDADITYGTSAEFGFDYLRDNMVIDLKQCVQRPDGPYFAIVDEVDNLLIDEARTPLIISAPDMEAGKLYQTFARLVLKLKPETDYEVKIKERQAEPTEDGWVKIEGLLKREGLMKTDNLYDPQNSHLMRQLRNALSAKEFYLKDRQYVVDRDPDGQIGIVIVDEFTGRKMVGRRYSEGLHQAIEAKEGVRVREESKTYASITIQNYFRMYDKLAGMTGTALTEAEEFARIYKLEVVAIPTNRPMIRDDETDQIYKDVDAKFKAVVREVEEMRAAGRPVLLGTVSIENSDLISEMLRKKGIPNEVLNAKKHEREAAIVAEAGKPGAVTVATNMAGRGVDIILGGRLESYDPMGDLKTFLAEELSKTTVDREKLTEFEKGIEAEEAEITRLQGQINTLRLEYIQEVKTDPAAAVQSGKLAEIDEHERMLKAVAEHYMTVYGKWIGDMANEQPANPKKMECRIDTGRCQSVLDKEKKRFNEWLERYVAVVKAGGLHVIGTERHEARRIDNQLRGRSGRQGDPGSSRFFVSLEDDIMRRFGGDMVRGLMERLGFDENTPIENSMISKSIENAQKRVEGFNFDIRKNLVEYDDVVNKHREIIYGERKKILEGADLRSNILNMVKETIDAIVADRLAGLDYQDWDTAGLLTDIGAFMTIPADLTAEEIQRLSADEVAERLKCWAEEQYAKKEQEISPEILRQIERHLMLRVIDTLWIEHLTFVEHLRLEAGWQTLRQVKAVDAYKNEGYRAFEDLLDGIKHDVVHTIFKVQVVRQGAPGAAPQRIQARQAPLAVGAAVSSAAETVALKAGATSPMQAAAAGANVSHAAKDAEGHKVGRNDPCPCGSGKKYKKCCGA</sequence>
<dbReference type="Pfam" id="PF07517">
    <property type="entry name" value="SecA_DEAD"/>
    <property type="match status" value="1"/>
</dbReference>
<reference evidence="20 21" key="1">
    <citation type="journal article" date="2017" name="ISME J.">
        <title>Grape pomace compost harbors organohalide-respiring Dehalogenimonas species with novel reductive dehalogenase genes.</title>
        <authorList>
            <person name="Yang Y."/>
            <person name="Higgins S.A."/>
            <person name="Yan J."/>
            <person name="Simsir B."/>
            <person name="Chourey K."/>
            <person name="Iyer R."/>
            <person name="Hettich R.L."/>
            <person name="Baldwin B."/>
            <person name="Ogles D.M."/>
            <person name="Loffler F.E."/>
        </authorList>
    </citation>
    <scope>NUCLEOTIDE SEQUENCE [LARGE SCALE GENOMIC DNA]</scope>
    <source>
        <strain evidence="20 21">GP</strain>
    </source>
</reference>
<evidence type="ECO:0000256" key="16">
    <source>
        <dbReference type="RuleBase" id="RU003874"/>
    </source>
</evidence>
<keyword evidence="11 15" id="KW-0653">Protein transport</keyword>
<dbReference type="PRINTS" id="PR00906">
    <property type="entry name" value="SECA"/>
</dbReference>
<organism evidence="20 21">
    <name type="scientific">Dehalogenimonas etheniformans</name>
    <dbReference type="NCBI Taxonomy" id="1536648"/>
    <lineage>
        <taxon>Bacteria</taxon>
        <taxon>Bacillati</taxon>
        <taxon>Chloroflexota</taxon>
        <taxon>Dehalococcoidia</taxon>
        <taxon>Dehalococcoidales</taxon>
        <taxon>Dehalococcoidaceae</taxon>
        <taxon>Dehalogenimonas</taxon>
    </lineage>
</organism>
<dbReference type="GO" id="GO:0017038">
    <property type="term" value="P:protein import"/>
    <property type="evidence" value="ECO:0007669"/>
    <property type="project" value="InterPro"/>
</dbReference>
<dbReference type="Pfam" id="PF07516">
    <property type="entry name" value="SecA_SW"/>
    <property type="match status" value="1"/>
</dbReference>
<evidence type="ECO:0000256" key="10">
    <source>
        <dbReference type="ARBA" id="ARBA00022840"/>
    </source>
</evidence>
<dbReference type="PROSITE" id="PS01312">
    <property type="entry name" value="SECA"/>
    <property type="match status" value="1"/>
</dbReference>
<keyword evidence="9" id="KW-0862">Zinc</keyword>
<dbReference type="Proteomes" id="UP000235653">
    <property type="component" value="Unassembled WGS sequence"/>
</dbReference>
<dbReference type="GO" id="GO:0005524">
    <property type="term" value="F:ATP binding"/>
    <property type="evidence" value="ECO:0007669"/>
    <property type="project" value="UniProtKB-UniRule"/>
</dbReference>
<keyword evidence="5 15" id="KW-1003">Cell membrane</keyword>
<accession>A0A2P5P571</accession>
<keyword evidence="8 15" id="KW-0547">Nucleotide-binding</keyword>
<dbReference type="InterPro" id="IPR044722">
    <property type="entry name" value="SecA_SF2_C"/>
</dbReference>
<comment type="caution">
    <text evidence="20">The sequence shown here is derived from an EMBL/GenBank/DDBJ whole genome shotgun (WGS) entry which is preliminary data.</text>
</comment>
<evidence type="ECO:0000256" key="17">
    <source>
        <dbReference type="SAM" id="Coils"/>
    </source>
</evidence>
<dbReference type="InterPro" id="IPR011116">
    <property type="entry name" value="SecA_Wing/Scaffold"/>
</dbReference>
<dbReference type="PROSITE" id="PS51192">
    <property type="entry name" value="HELICASE_ATP_BIND_1"/>
    <property type="match status" value="1"/>
</dbReference>
<dbReference type="GO" id="GO:0008564">
    <property type="term" value="F:protein-exporting ATPase activity"/>
    <property type="evidence" value="ECO:0007669"/>
    <property type="project" value="UniProtKB-EC"/>
</dbReference>
<evidence type="ECO:0000313" key="21">
    <source>
        <dbReference type="Proteomes" id="UP000235653"/>
    </source>
</evidence>
<keyword evidence="13 15" id="KW-0811">Translocation</keyword>
<keyword evidence="4 15" id="KW-0813">Transport</keyword>
<dbReference type="EMBL" id="JQAN02000012">
    <property type="protein sequence ID" value="PPD57441.1"/>
    <property type="molecule type" value="Genomic_DNA"/>
</dbReference>
<dbReference type="Pfam" id="PF21090">
    <property type="entry name" value="P-loop_SecA"/>
    <property type="match status" value="2"/>
</dbReference>
<comment type="subunit">
    <text evidence="15">Monomer and homodimer. Part of the essential Sec protein translocation apparatus which comprises SecA, SecYEG and auxiliary proteins SecDF. Other proteins may also be involved.</text>
</comment>
<proteinExistence type="inferred from homology"/>
<dbReference type="GO" id="GO:0065002">
    <property type="term" value="P:intracellular protein transmembrane transport"/>
    <property type="evidence" value="ECO:0007669"/>
    <property type="project" value="UniProtKB-UniRule"/>
</dbReference>
<dbReference type="RefSeq" id="WP_102331633.1">
    <property type="nucleotide sequence ID" value="NZ_CP058566.2"/>
</dbReference>